<sequence>MSSCCPPPSEKPANTEIAQSSDSCCDSGKARPDYLLRFGASGVALLYLLALLATDSSALPAGLAAASGGVFELVNTMWWGLVMAVLFVGLLERLPRELIMGLLGQGGSVVGVCRATLAGVLLDLCSHGILMVGTKLYQRGASLGQLMAFLIASPWNSLSLTVVLIALIGWGWTLLFIAGSMVIGVISGVLFDRLVARGVLPANPNSVPAAAEPVAVGELFVEAWRHSEKSWSGFAALLVDGLRGSKMVFRWLFFGILLAVAVRALVPLESYQLWFGPTLAGLLATLLAATIIEVCSEGSTPIAADIVTRAAAPGNGFTFLMAGVATDYTEIMVLRDLTRSWKIALFLPLLTLPQVLLLGGLMNLLGG</sequence>
<comment type="caution">
    <text evidence="8">The sequence shown here is derived from an EMBL/GenBank/DDBJ whole genome shotgun (WGS) entry which is preliminary data.</text>
</comment>
<feature type="transmembrane region" description="Helical" evidence="7">
    <location>
        <begin position="174"/>
        <end position="191"/>
    </location>
</feature>
<dbReference type="GO" id="GO:0005886">
    <property type="term" value="C:plasma membrane"/>
    <property type="evidence" value="ECO:0007669"/>
    <property type="project" value="UniProtKB-SubCell"/>
</dbReference>
<evidence type="ECO:0000256" key="6">
    <source>
        <dbReference type="ARBA" id="ARBA00023136"/>
    </source>
</evidence>
<dbReference type="Pfam" id="PF03773">
    <property type="entry name" value="ArsP_1"/>
    <property type="match status" value="1"/>
</dbReference>
<dbReference type="PANTHER" id="PTHR34184">
    <property type="entry name" value="UPF0718 PROTEIN YCGR"/>
    <property type="match status" value="1"/>
</dbReference>
<protein>
    <submittedName>
        <fullName evidence="8">ATPase</fullName>
    </submittedName>
</protein>
<keyword evidence="3" id="KW-1003">Cell membrane</keyword>
<dbReference type="PANTHER" id="PTHR34184:SF4">
    <property type="entry name" value="UPF0718 PROTEIN YCGR"/>
    <property type="match status" value="1"/>
</dbReference>
<gene>
    <name evidence="8" type="ORF">E3W66_01655</name>
</gene>
<reference evidence="8 9" key="1">
    <citation type="submission" date="2019-03" db="EMBL/GenBank/DDBJ databases">
        <title>Draft genome of Gammaproteobacteria bacterium LSUCC0057, a member of the SAR92 clade.</title>
        <authorList>
            <person name="Lanclos V.C."/>
            <person name="Doiron C."/>
            <person name="Henson M.W."/>
            <person name="Thrash J.C."/>
        </authorList>
    </citation>
    <scope>NUCLEOTIDE SEQUENCE [LARGE SCALE GENOMIC DNA]</scope>
    <source>
        <strain evidence="8 9">LSUCC0057</strain>
    </source>
</reference>
<evidence type="ECO:0000256" key="7">
    <source>
        <dbReference type="SAM" id="Phobius"/>
    </source>
</evidence>
<feature type="transmembrane region" description="Helical" evidence="7">
    <location>
        <begin position="343"/>
        <end position="365"/>
    </location>
</feature>
<comment type="subcellular location">
    <subcellularLocation>
        <location evidence="1">Cell membrane</location>
        <topology evidence="1">Multi-pass membrane protein</topology>
    </subcellularLocation>
</comment>
<name>A0A4Y8UJS2_9GAMM</name>
<feature type="transmembrane region" description="Helical" evidence="7">
    <location>
        <begin position="146"/>
        <end position="168"/>
    </location>
</feature>
<dbReference type="InterPro" id="IPR005524">
    <property type="entry name" value="DUF318"/>
</dbReference>
<dbReference type="OrthoDB" id="9810876at2"/>
<dbReference type="InterPro" id="IPR052923">
    <property type="entry name" value="UPF0718"/>
</dbReference>
<evidence type="ECO:0000256" key="5">
    <source>
        <dbReference type="ARBA" id="ARBA00022989"/>
    </source>
</evidence>
<feature type="transmembrane region" description="Helical" evidence="7">
    <location>
        <begin position="73"/>
        <end position="91"/>
    </location>
</feature>
<evidence type="ECO:0000256" key="2">
    <source>
        <dbReference type="ARBA" id="ARBA00006386"/>
    </source>
</evidence>
<keyword evidence="4 7" id="KW-0812">Transmembrane</keyword>
<keyword evidence="9" id="KW-1185">Reference proteome</keyword>
<evidence type="ECO:0000256" key="1">
    <source>
        <dbReference type="ARBA" id="ARBA00004651"/>
    </source>
</evidence>
<feature type="transmembrane region" description="Helical" evidence="7">
    <location>
        <begin position="248"/>
        <end position="266"/>
    </location>
</feature>
<organism evidence="8 9">
    <name type="scientific">Gammaproteobacteria bacterium LSUCC0057</name>
    <dbReference type="NCBI Taxonomy" id="2559237"/>
    <lineage>
        <taxon>Bacteria</taxon>
        <taxon>Pseudomonadati</taxon>
        <taxon>Pseudomonadota</taxon>
        <taxon>Gammaproteobacteria</taxon>
        <taxon>Cellvibrionales</taxon>
        <taxon>Porticoccaceae</taxon>
        <taxon>SAR92 clade</taxon>
    </lineage>
</organism>
<keyword evidence="6 7" id="KW-0472">Membrane</keyword>
<proteinExistence type="inferred from homology"/>
<feature type="transmembrane region" description="Helical" evidence="7">
    <location>
        <begin position="34"/>
        <end position="53"/>
    </location>
</feature>
<evidence type="ECO:0000256" key="3">
    <source>
        <dbReference type="ARBA" id="ARBA00022475"/>
    </source>
</evidence>
<evidence type="ECO:0000313" key="9">
    <source>
        <dbReference type="Proteomes" id="UP000298133"/>
    </source>
</evidence>
<feature type="transmembrane region" description="Helical" evidence="7">
    <location>
        <begin position="272"/>
        <end position="292"/>
    </location>
</feature>
<evidence type="ECO:0000313" key="8">
    <source>
        <dbReference type="EMBL" id="TFH68688.1"/>
    </source>
</evidence>
<comment type="similarity">
    <text evidence="2">Belongs to the UPF0718 family.</text>
</comment>
<keyword evidence="5 7" id="KW-1133">Transmembrane helix</keyword>
<accession>A0A4Y8UJS2</accession>
<dbReference type="Proteomes" id="UP000298133">
    <property type="component" value="Unassembled WGS sequence"/>
</dbReference>
<evidence type="ECO:0000256" key="4">
    <source>
        <dbReference type="ARBA" id="ARBA00022692"/>
    </source>
</evidence>
<dbReference type="AlphaFoldDB" id="A0A4Y8UJS2"/>
<dbReference type="EMBL" id="SPIA01000001">
    <property type="protein sequence ID" value="TFH68688.1"/>
    <property type="molecule type" value="Genomic_DNA"/>
</dbReference>